<feature type="signal peptide" evidence="2">
    <location>
        <begin position="1"/>
        <end position="27"/>
    </location>
</feature>
<evidence type="ECO:0000313" key="6">
    <source>
        <dbReference type="Proteomes" id="UP000240572"/>
    </source>
</evidence>
<gene>
    <name evidence="5" type="ORF">B0I18_11341</name>
</gene>
<dbReference type="InterPro" id="IPR050278">
    <property type="entry name" value="Serine_Prot_S9B/DPPIV"/>
</dbReference>
<keyword evidence="6" id="KW-1185">Reference proteome</keyword>
<feature type="chain" id="PRO_5015135935" evidence="2">
    <location>
        <begin position="28"/>
        <end position="732"/>
    </location>
</feature>
<dbReference type="Pfam" id="PF00326">
    <property type="entry name" value="Peptidase_S9"/>
    <property type="match status" value="1"/>
</dbReference>
<dbReference type="InterPro" id="IPR001375">
    <property type="entry name" value="Peptidase_S9_cat"/>
</dbReference>
<organism evidence="5 6">
    <name type="scientific">Taibaiella chishuiensis</name>
    <dbReference type="NCBI Taxonomy" id="1434707"/>
    <lineage>
        <taxon>Bacteria</taxon>
        <taxon>Pseudomonadati</taxon>
        <taxon>Bacteroidota</taxon>
        <taxon>Chitinophagia</taxon>
        <taxon>Chitinophagales</taxon>
        <taxon>Chitinophagaceae</taxon>
        <taxon>Taibaiella</taxon>
    </lineage>
</organism>
<evidence type="ECO:0000259" key="3">
    <source>
        <dbReference type="Pfam" id="PF00326"/>
    </source>
</evidence>
<dbReference type="RefSeq" id="WP_106525058.1">
    <property type="nucleotide sequence ID" value="NZ_PYGD01000013.1"/>
</dbReference>
<dbReference type="Gene3D" id="2.140.10.30">
    <property type="entry name" value="Dipeptidylpeptidase IV, N-terminal domain"/>
    <property type="match status" value="1"/>
</dbReference>
<dbReference type="PANTHER" id="PTHR11731:SF193">
    <property type="entry name" value="DIPEPTIDYL PEPTIDASE 9"/>
    <property type="match status" value="1"/>
</dbReference>
<dbReference type="Proteomes" id="UP000240572">
    <property type="component" value="Unassembled WGS sequence"/>
</dbReference>
<dbReference type="AlphaFoldDB" id="A0A2P8CVR5"/>
<dbReference type="FunFam" id="3.40.50.1820:FF:000003">
    <property type="entry name" value="Dipeptidyl peptidase 4"/>
    <property type="match status" value="1"/>
</dbReference>
<dbReference type="SUPFAM" id="SSF53474">
    <property type="entry name" value="alpha/beta-Hydrolases"/>
    <property type="match status" value="1"/>
</dbReference>
<reference evidence="5 6" key="1">
    <citation type="submission" date="2018-03" db="EMBL/GenBank/DDBJ databases">
        <title>Genomic Encyclopedia of Type Strains, Phase III (KMG-III): the genomes of soil and plant-associated and newly described type strains.</title>
        <authorList>
            <person name="Whitman W."/>
        </authorList>
    </citation>
    <scope>NUCLEOTIDE SEQUENCE [LARGE SCALE GENOMIC DNA]</scope>
    <source>
        <strain evidence="5 6">CGMCC 1.12700</strain>
    </source>
</reference>
<dbReference type="PANTHER" id="PTHR11731">
    <property type="entry name" value="PROTEASE FAMILY S9B,C DIPEPTIDYL-PEPTIDASE IV-RELATED"/>
    <property type="match status" value="1"/>
</dbReference>
<dbReference type="Gene3D" id="3.40.50.1820">
    <property type="entry name" value="alpha/beta hydrolase"/>
    <property type="match status" value="1"/>
</dbReference>
<evidence type="ECO:0000256" key="1">
    <source>
        <dbReference type="ARBA" id="ARBA00023180"/>
    </source>
</evidence>
<dbReference type="OrthoDB" id="9812921at2"/>
<feature type="domain" description="Peptidase S9 prolyl oligopeptidase catalytic" evidence="3">
    <location>
        <begin position="538"/>
        <end position="732"/>
    </location>
</feature>
<evidence type="ECO:0000256" key="2">
    <source>
        <dbReference type="SAM" id="SignalP"/>
    </source>
</evidence>
<dbReference type="Pfam" id="PF00930">
    <property type="entry name" value="DPPIV_N"/>
    <property type="match status" value="1"/>
</dbReference>
<keyword evidence="1" id="KW-0325">Glycoprotein</keyword>
<dbReference type="GO" id="GO:0006508">
    <property type="term" value="P:proteolysis"/>
    <property type="evidence" value="ECO:0007669"/>
    <property type="project" value="InterPro"/>
</dbReference>
<comment type="caution">
    <text evidence="5">The sequence shown here is derived from an EMBL/GenBank/DDBJ whole genome shotgun (WGS) entry which is preliminary data.</text>
</comment>
<protein>
    <submittedName>
        <fullName evidence="5">Dipeptidyl-peptidase-4</fullName>
    </submittedName>
</protein>
<dbReference type="GO" id="GO:0008236">
    <property type="term" value="F:serine-type peptidase activity"/>
    <property type="evidence" value="ECO:0007669"/>
    <property type="project" value="InterPro"/>
</dbReference>
<dbReference type="SUPFAM" id="SSF82171">
    <property type="entry name" value="DPP6 N-terminal domain-like"/>
    <property type="match status" value="1"/>
</dbReference>
<proteinExistence type="predicted"/>
<accession>A0A2P8CVR5</accession>
<name>A0A2P8CVR5_9BACT</name>
<dbReference type="InterPro" id="IPR002469">
    <property type="entry name" value="Peptidase_S9B_N"/>
</dbReference>
<evidence type="ECO:0000313" key="5">
    <source>
        <dbReference type="EMBL" id="PSK89029.1"/>
    </source>
</evidence>
<dbReference type="GO" id="GO:0008239">
    <property type="term" value="F:dipeptidyl-peptidase activity"/>
    <property type="evidence" value="ECO:0007669"/>
    <property type="project" value="TreeGrafter"/>
</dbReference>
<keyword evidence="2" id="KW-0732">Signal</keyword>
<evidence type="ECO:0000259" key="4">
    <source>
        <dbReference type="Pfam" id="PF00930"/>
    </source>
</evidence>
<feature type="domain" description="Dipeptidylpeptidase IV N-terminal" evidence="4">
    <location>
        <begin position="106"/>
        <end position="446"/>
    </location>
</feature>
<dbReference type="InterPro" id="IPR029058">
    <property type="entry name" value="AB_hydrolase_fold"/>
</dbReference>
<sequence length="732" mass="83749">MTNSYTALLRNLFCALALLAASPALQAQDLRQVSLEDIWKKGTFIPKNVPGFNALSDGKRYTRLEDGVGGQEINIYDLAKGKKIKTLFRDSLRDEDHAITDYAFSGDEQKLLLFTKSEPIYRRSTLFQVWVYDLKTGARQLLDPDMVLHASFNPAGNKVAFVKGNNLYMKDLASGALTAVTSDGAKNAVINGNCDWVYEEEFSFSKAFEWSPDGNYIAYYRFDESKVKEFTIAYYERESNYPRNYTYKYPKAGEDNSVVSIHLYDVRKGTAQTADVGAVTDQYIPRIRWTRKPTELCIYRFNRLQNKLELLLADAATGSSKTIYTEENQYYIDINDNLTFLPDGESFILNSERDGYNHLYKWNWVKQQLTQLTSGGWDVDIMHGVDEKAKAVYYTAGVTSPLERKLYRVDWEGKKTLCLTPERGTHDITPCAGLRYFLDKHSALNTVPVFTLIDNNGRDIRVLEDNKALRETMDRYVLSPVTMLQVPNEKGDRLNAWMIKPANFDPARKYPLLMYQYSGPGSQEVEDKFPVGNYFWHQMMAQKGYIILCVDGTGTGARGEQFKKKTYLQLGKYESDDQIAVAKYMAGQNYIDRDRIGIWGWSYGGFMSATCILKGADVFKAAVAVAPVTNWRYYDNIYTERYMRTPQQNKDGYDQNAPESMASKLKGRFLIIHGTADDNVHFQNAAMLTEELIQANKQFESTYYPNKNHGIYGGNTRLQLFNRMTEFILKNL</sequence>
<dbReference type="EMBL" id="PYGD01000013">
    <property type="protein sequence ID" value="PSK89029.1"/>
    <property type="molecule type" value="Genomic_DNA"/>
</dbReference>